<protein>
    <submittedName>
        <fullName evidence="1">Uncharacterized protein</fullName>
    </submittedName>
</protein>
<evidence type="ECO:0000313" key="1">
    <source>
        <dbReference type="EMBL" id="BDT61999.1"/>
    </source>
</evidence>
<accession>A0A9C7C5A1</accession>
<name>A0A9C7C5A1_9VIRU</name>
<organism evidence="1">
    <name type="scientific">Penaeus monodon majanivirus B</name>
    <dbReference type="NCBI Taxonomy" id="2984272"/>
    <lineage>
        <taxon>Viruses</taxon>
        <taxon>Viruses incertae sedis</taxon>
        <taxon>Naldaviricetes</taxon>
        <taxon>Nimaviridae</taxon>
    </lineage>
</organism>
<dbReference type="EMBL" id="LC738871">
    <property type="protein sequence ID" value="BDT61999.1"/>
    <property type="molecule type" value="Genomic_DNA"/>
</dbReference>
<sequence length="121" mass="14046">MVHKYSKIIRDACQSYDKHITLSNTANVINRDLRNAANQTITKKYHCNILRWAVRGDYQGAVQHLTNKNGFSLSSDNTPNHVTFSDSDNINVQIYVYTNPYFDKEESHMNNLRTNPEPRSR</sequence>
<proteinExistence type="predicted"/>
<reference evidence="1" key="1">
    <citation type="submission" date="2022-10" db="EMBL/GenBank/DDBJ databases">
        <title>Genome sequences of endogenous nimaviruses in decapod crustaceans.</title>
        <authorList>
            <person name="Kawato S."/>
            <person name="Nozaki R."/>
            <person name="Kondo H."/>
            <person name="Hirono I."/>
        </authorList>
    </citation>
    <scope>NUCLEOTIDE SEQUENCE</scope>
    <source>
        <strain evidence="1">Mikawa2016</strain>
    </source>
</reference>